<reference evidence="2" key="1">
    <citation type="submission" date="2014-05" db="EMBL/GenBank/DDBJ databases">
        <title>The transcriptome of the halophilic microalga Tetraselmis sp. GSL018 isolated from the Great Salt Lake, Utah.</title>
        <authorList>
            <person name="Jinkerson R.E."/>
            <person name="D'Adamo S."/>
            <person name="Posewitz M.C."/>
        </authorList>
    </citation>
    <scope>NUCLEOTIDE SEQUENCE</scope>
    <source>
        <strain evidence="2">GSL018</strain>
    </source>
</reference>
<dbReference type="Pfam" id="PF25070">
    <property type="entry name" value="DUF7794"/>
    <property type="match status" value="1"/>
</dbReference>
<gene>
    <name evidence="2" type="ORF">TSPGSL018_18195</name>
</gene>
<dbReference type="GO" id="GO:0012505">
    <property type="term" value="C:endomembrane system"/>
    <property type="evidence" value="ECO:0007669"/>
    <property type="project" value="TreeGrafter"/>
</dbReference>
<dbReference type="AlphaFoldDB" id="A0A061RZ47"/>
<dbReference type="EMBL" id="GBEZ01008289">
    <property type="protein sequence ID" value="JAC77243.1"/>
    <property type="molecule type" value="Transcribed_RNA"/>
</dbReference>
<name>A0A061RZ47_9CHLO</name>
<accession>A0A061RZ47</accession>
<dbReference type="PANTHER" id="PTHR37735:SF1">
    <property type="entry name" value="OS08G0567000 PROTEIN"/>
    <property type="match status" value="1"/>
</dbReference>
<evidence type="ECO:0000313" key="2">
    <source>
        <dbReference type="EMBL" id="JAC77243.1"/>
    </source>
</evidence>
<proteinExistence type="predicted"/>
<dbReference type="InterPro" id="IPR056696">
    <property type="entry name" value="DUF7794"/>
</dbReference>
<protein>
    <recommendedName>
        <fullName evidence="1">DUF7794 domain-containing protein</fullName>
    </recommendedName>
</protein>
<dbReference type="PANTHER" id="PTHR37735">
    <property type="entry name" value="OS08G0567000 PROTEIN"/>
    <property type="match status" value="1"/>
</dbReference>
<evidence type="ECO:0000259" key="1">
    <source>
        <dbReference type="Pfam" id="PF25070"/>
    </source>
</evidence>
<feature type="domain" description="DUF7794" evidence="1">
    <location>
        <begin position="17"/>
        <end position="248"/>
    </location>
</feature>
<organism evidence="2">
    <name type="scientific">Tetraselmis sp. GSL018</name>
    <dbReference type="NCBI Taxonomy" id="582737"/>
    <lineage>
        <taxon>Eukaryota</taxon>
        <taxon>Viridiplantae</taxon>
        <taxon>Chlorophyta</taxon>
        <taxon>core chlorophytes</taxon>
        <taxon>Chlorodendrophyceae</taxon>
        <taxon>Chlorodendrales</taxon>
        <taxon>Chlorodendraceae</taxon>
        <taxon>Tetraselmis</taxon>
    </lineage>
</organism>
<sequence length="308" mass="32889">MFALLFGLALANASNVSLVVLDRPDQGYLTGSLDKQPIRSNTVPALLSALLGVPLSGDVSPELSSQVDQIVEPSVFHRPSAVLHLNIAGLDKGHSAVLMNSTRRTAVHEVNSNADSVVQGIDTVFPSFKDSVMHYPLDFNAMQGCDASCMERSLSEAMSHIGCEYRTASGAMDGTMRIATDKGVVELDLSNEADRTYAMELAALHKAVDDVVSETRTGAAAASRELPKYLDCTMMGMQLMRDTYGPDSDQFHAAHHALGGLTHCLMDDLWSCHGNRAYGQMTLLGDMSRGCGMGGGRGPTARGGRSPR</sequence>